<feature type="compositionally biased region" description="Basic and acidic residues" evidence="1">
    <location>
        <begin position="1"/>
        <end position="17"/>
    </location>
</feature>
<feature type="region of interest" description="Disordered" evidence="1">
    <location>
        <begin position="1"/>
        <end position="31"/>
    </location>
</feature>
<organism evidence="2 3">
    <name type="scientific">Rhizophagus clarus</name>
    <dbReference type="NCBI Taxonomy" id="94130"/>
    <lineage>
        <taxon>Eukaryota</taxon>
        <taxon>Fungi</taxon>
        <taxon>Fungi incertae sedis</taxon>
        <taxon>Mucoromycota</taxon>
        <taxon>Glomeromycotina</taxon>
        <taxon>Glomeromycetes</taxon>
        <taxon>Glomerales</taxon>
        <taxon>Glomeraceae</taxon>
        <taxon>Rhizophagus</taxon>
    </lineage>
</organism>
<accession>A0A2Z6QVC8</accession>
<reference evidence="2 3" key="1">
    <citation type="submission" date="2017-11" db="EMBL/GenBank/DDBJ databases">
        <title>The genome of Rhizophagus clarus HR1 reveals common genetic basis of auxotrophy among arbuscular mycorrhizal fungi.</title>
        <authorList>
            <person name="Kobayashi Y."/>
        </authorList>
    </citation>
    <scope>NUCLEOTIDE SEQUENCE [LARGE SCALE GENOMIC DNA]</scope>
    <source>
        <strain evidence="2 3">HR1</strain>
    </source>
</reference>
<evidence type="ECO:0008006" key="4">
    <source>
        <dbReference type="Google" id="ProtNLM"/>
    </source>
</evidence>
<evidence type="ECO:0000256" key="1">
    <source>
        <dbReference type="SAM" id="MobiDB-lite"/>
    </source>
</evidence>
<evidence type="ECO:0000313" key="3">
    <source>
        <dbReference type="Proteomes" id="UP000247702"/>
    </source>
</evidence>
<sequence>MQIVEMENHSEDHSSKEYDDDSEYEKEKENRSLKLNKGMKFETWELAESYLDEYAKQQGFCFRRIRRTLDPSDNTIRKIKRERDSEMIGCPWHINLSFPKFSNGVQINSVIGEHNHEMNPLISEIASRFQKLTDKMLEKIKFWTIQGRMGLSTQYNLLVALFPDKVINKKDLSNAIQQFKKQAKPSKNDACQMLTKLYLKKDEDPRWIIKPRFDVRERRLNSLFWISPDQIMLIENIMIL</sequence>
<keyword evidence="3" id="KW-1185">Reference proteome</keyword>
<comment type="caution">
    <text evidence="2">The sequence shown here is derived from an EMBL/GenBank/DDBJ whole genome shotgun (WGS) entry which is preliminary data.</text>
</comment>
<proteinExistence type="predicted"/>
<protein>
    <recommendedName>
        <fullName evidence="4">FAR1 domain-containing protein</fullName>
    </recommendedName>
</protein>
<dbReference type="PANTHER" id="PTHR47718">
    <property type="entry name" value="OS01G0519700 PROTEIN"/>
    <property type="match status" value="1"/>
</dbReference>
<name>A0A2Z6QVC8_9GLOM</name>
<evidence type="ECO:0000313" key="2">
    <source>
        <dbReference type="EMBL" id="GBB93910.1"/>
    </source>
</evidence>
<dbReference type="EMBL" id="BEXD01001393">
    <property type="protein sequence ID" value="GBB93910.1"/>
    <property type="molecule type" value="Genomic_DNA"/>
</dbReference>
<dbReference type="Proteomes" id="UP000247702">
    <property type="component" value="Unassembled WGS sequence"/>
</dbReference>
<dbReference type="AlphaFoldDB" id="A0A2Z6QVC8"/>
<gene>
    <name evidence="2" type="ORF">RclHR1_22510002</name>
</gene>